<dbReference type="EMBL" id="JBHMBE010000007">
    <property type="protein sequence ID" value="MFB9647169.1"/>
    <property type="molecule type" value="Genomic_DNA"/>
</dbReference>
<comment type="caution">
    <text evidence="5">The sequence shown here is derived from an EMBL/GenBank/DDBJ whole genome shotgun (WGS) entry which is preliminary data.</text>
</comment>
<dbReference type="InterPro" id="IPR027417">
    <property type="entry name" value="P-loop_NTPase"/>
</dbReference>
<keyword evidence="6" id="KW-1185">Reference proteome</keyword>
<feature type="domain" description="ABC transporter" evidence="4">
    <location>
        <begin position="10"/>
        <end position="242"/>
    </location>
</feature>
<keyword evidence="2" id="KW-0547">Nucleotide-binding</keyword>
<evidence type="ECO:0000313" key="6">
    <source>
        <dbReference type="Proteomes" id="UP001589611"/>
    </source>
</evidence>
<accession>A0ABV5T7C1</accession>
<sequence>MSTSMKAGRIEIRDLVLQYRNTATPAVDSINLTIEPGEFMTLLGPSGSGKTTTLNLLAGFLQPTAGDIRVNDQDLVAVPPNKRSFGMVFQDYALFPHMTVFDNVAFPLRQRKTAKSEIRDLVHDVLFRFGLAGFEARKPAELSGGQRQRVALARATVFSPSVLLLDEPLGALDRKLRHQLQAEIKKLHRELGLTFVFVTHDQDEAMFLSDKIAVFNKGRIERVGSPTQLYDDPGTQFVAEFLGEANVLDGTFTTDGGYEWHGRRVVASRPIVARDSLLIIRPENVLIGDESIATPERNAFPIAIVDVSHLGSSTRVDFRFVDGPYGTARLESGIGRMLSPGQAAWAAWHTDDQRFVTPDPDLLHRGGLDLEVELANVGGPLPKAAR</sequence>
<evidence type="ECO:0000256" key="2">
    <source>
        <dbReference type="ARBA" id="ARBA00022741"/>
    </source>
</evidence>
<evidence type="ECO:0000256" key="1">
    <source>
        <dbReference type="ARBA" id="ARBA00022448"/>
    </source>
</evidence>
<evidence type="ECO:0000259" key="4">
    <source>
        <dbReference type="PROSITE" id="PS50893"/>
    </source>
</evidence>
<dbReference type="PROSITE" id="PS00211">
    <property type="entry name" value="ABC_TRANSPORTER_1"/>
    <property type="match status" value="1"/>
</dbReference>
<dbReference type="Gene3D" id="2.40.50.100">
    <property type="match status" value="1"/>
</dbReference>
<dbReference type="InterPro" id="IPR013611">
    <property type="entry name" value="Transp-assoc_OB_typ2"/>
</dbReference>
<protein>
    <submittedName>
        <fullName evidence="5">ABC transporter ATP-binding protein</fullName>
    </submittedName>
</protein>
<dbReference type="InterPro" id="IPR003593">
    <property type="entry name" value="AAA+_ATPase"/>
</dbReference>
<dbReference type="Pfam" id="PF00005">
    <property type="entry name" value="ABC_tran"/>
    <property type="match status" value="1"/>
</dbReference>
<dbReference type="InterPro" id="IPR003439">
    <property type="entry name" value="ABC_transporter-like_ATP-bd"/>
</dbReference>
<dbReference type="SUPFAM" id="SSF50331">
    <property type="entry name" value="MOP-like"/>
    <property type="match status" value="1"/>
</dbReference>
<dbReference type="InterPro" id="IPR017871">
    <property type="entry name" value="ABC_transporter-like_CS"/>
</dbReference>
<organism evidence="5 6">
    <name type="scientific">Microbacterium terregens</name>
    <dbReference type="NCBI Taxonomy" id="69363"/>
    <lineage>
        <taxon>Bacteria</taxon>
        <taxon>Bacillati</taxon>
        <taxon>Actinomycetota</taxon>
        <taxon>Actinomycetes</taxon>
        <taxon>Micrococcales</taxon>
        <taxon>Microbacteriaceae</taxon>
        <taxon>Microbacterium</taxon>
    </lineage>
</organism>
<keyword evidence="1" id="KW-0813">Transport</keyword>
<dbReference type="SMART" id="SM00382">
    <property type="entry name" value="AAA"/>
    <property type="match status" value="1"/>
</dbReference>
<keyword evidence="3 5" id="KW-0067">ATP-binding</keyword>
<dbReference type="PANTHER" id="PTHR42781:SF4">
    <property type="entry name" value="SPERMIDINE_PUTRESCINE IMPORT ATP-BINDING PROTEIN POTA"/>
    <property type="match status" value="1"/>
</dbReference>
<proteinExistence type="predicted"/>
<dbReference type="Gene3D" id="3.40.50.300">
    <property type="entry name" value="P-loop containing nucleotide triphosphate hydrolases"/>
    <property type="match status" value="1"/>
</dbReference>
<dbReference type="InterPro" id="IPR008995">
    <property type="entry name" value="Mo/tungstate-bd_C_term_dom"/>
</dbReference>
<dbReference type="Pfam" id="PF08402">
    <property type="entry name" value="TOBE_2"/>
    <property type="match status" value="1"/>
</dbReference>
<dbReference type="SUPFAM" id="SSF52540">
    <property type="entry name" value="P-loop containing nucleoside triphosphate hydrolases"/>
    <property type="match status" value="1"/>
</dbReference>
<dbReference type="InterPro" id="IPR050093">
    <property type="entry name" value="ABC_SmlMolc_Importer"/>
</dbReference>
<evidence type="ECO:0000256" key="3">
    <source>
        <dbReference type="ARBA" id="ARBA00022840"/>
    </source>
</evidence>
<dbReference type="RefSeq" id="WP_344715598.1">
    <property type="nucleotide sequence ID" value="NZ_BAAAWH010000001.1"/>
</dbReference>
<dbReference type="PROSITE" id="PS50893">
    <property type="entry name" value="ABC_TRANSPORTER_2"/>
    <property type="match status" value="1"/>
</dbReference>
<dbReference type="PANTHER" id="PTHR42781">
    <property type="entry name" value="SPERMIDINE/PUTRESCINE IMPORT ATP-BINDING PROTEIN POTA"/>
    <property type="match status" value="1"/>
</dbReference>
<gene>
    <name evidence="5" type="ORF">ACFFPJ_15335</name>
</gene>
<dbReference type="Proteomes" id="UP001589611">
    <property type="component" value="Unassembled WGS sequence"/>
</dbReference>
<reference evidence="5 6" key="1">
    <citation type="submission" date="2024-09" db="EMBL/GenBank/DDBJ databases">
        <authorList>
            <person name="Sun Q."/>
            <person name="Mori K."/>
        </authorList>
    </citation>
    <scope>NUCLEOTIDE SEQUENCE [LARGE SCALE GENOMIC DNA]</scope>
    <source>
        <strain evidence="5 6">JCM 1342</strain>
    </source>
</reference>
<dbReference type="GO" id="GO:0005524">
    <property type="term" value="F:ATP binding"/>
    <property type="evidence" value="ECO:0007669"/>
    <property type="project" value="UniProtKB-KW"/>
</dbReference>
<name>A0ABV5T7C1_9MICO</name>
<evidence type="ECO:0000313" key="5">
    <source>
        <dbReference type="EMBL" id="MFB9647169.1"/>
    </source>
</evidence>